<name>A0ABV6I666_9RHOB</name>
<gene>
    <name evidence="1" type="ORF">ACFFII_08325</name>
</gene>
<evidence type="ECO:0000313" key="2">
    <source>
        <dbReference type="Proteomes" id="UP001589799"/>
    </source>
</evidence>
<dbReference type="Gene3D" id="1.10.238.160">
    <property type="match status" value="1"/>
</dbReference>
<comment type="caution">
    <text evidence="1">The sequence shown here is derived from an EMBL/GenBank/DDBJ whole genome shotgun (WGS) entry which is preliminary data.</text>
</comment>
<dbReference type="SUPFAM" id="SSF46955">
    <property type="entry name" value="Putative DNA-binding domain"/>
    <property type="match status" value="1"/>
</dbReference>
<protein>
    <submittedName>
        <fullName evidence="1">Helix-turn-helix transcriptional regulator</fullName>
    </submittedName>
</protein>
<dbReference type="Proteomes" id="UP001589799">
    <property type="component" value="Unassembled WGS sequence"/>
</dbReference>
<organism evidence="1 2">
    <name type="scientific">Paracoccus niistensis</name>
    <dbReference type="NCBI Taxonomy" id="632935"/>
    <lineage>
        <taxon>Bacteria</taxon>
        <taxon>Pseudomonadati</taxon>
        <taxon>Pseudomonadota</taxon>
        <taxon>Alphaproteobacteria</taxon>
        <taxon>Rhodobacterales</taxon>
        <taxon>Paracoccaceae</taxon>
        <taxon>Paracoccus</taxon>
    </lineage>
</organism>
<dbReference type="EMBL" id="JBHLWE010000024">
    <property type="protein sequence ID" value="MFC0340768.1"/>
    <property type="molecule type" value="Genomic_DNA"/>
</dbReference>
<dbReference type="InterPro" id="IPR009061">
    <property type="entry name" value="DNA-bd_dom_put_sf"/>
</dbReference>
<proteinExistence type="predicted"/>
<evidence type="ECO:0000313" key="1">
    <source>
        <dbReference type="EMBL" id="MFC0340768.1"/>
    </source>
</evidence>
<dbReference type="RefSeq" id="WP_377698428.1">
    <property type="nucleotide sequence ID" value="NZ_JBHLWE010000024.1"/>
</dbReference>
<sequence length="62" mass="7158">MSKIVLRLGEVSERYDTPIPTLYANIKKGNFPKPLKIGKVARWRLEDLEAWEKEKMSPAESV</sequence>
<keyword evidence="2" id="KW-1185">Reference proteome</keyword>
<reference evidence="1 2" key="1">
    <citation type="submission" date="2024-09" db="EMBL/GenBank/DDBJ databases">
        <authorList>
            <person name="Sun Q."/>
            <person name="Mori K."/>
        </authorList>
    </citation>
    <scope>NUCLEOTIDE SEQUENCE [LARGE SCALE GENOMIC DNA]</scope>
    <source>
        <strain evidence="1 2">KCTC 22789</strain>
    </source>
</reference>
<accession>A0ABV6I666</accession>